<organism evidence="9 10">
    <name type="scientific">Sphingomonas corticis</name>
    <dbReference type="NCBI Taxonomy" id="2722791"/>
    <lineage>
        <taxon>Bacteria</taxon>
        <taxon>Pseudomonadati</taxon>
        <taxon>Pseudomonadota</taxon>
        <taxon>Alphaproteobacteria</taxon>
        <taxon>Sphingomonadales</taxon>
        <taxon>Sphingomonadaceae</taxon>
        <taxon>Sphingomonas</taxon>
    </lineage>
</organism>
<dbReference type="Gene3D" id="3.30.70.3290">
    <property type="match status" value="1"/>
</dbReference>
<dbReference type="Pfam" id="PF08659">
    <property type="entry name" value="KR"/>
    <property type="match status" value="1"/>
</dbReference>
<keyword evidence="3" id="KW-0808">Transferase</keyword>
<feature type="region of interest" description="N-terminal hotdog fold" evidence="4">
    <location>
        <begin position="1380"/>
        <end position="1505"/>
    </location>
</feature>
<feature type="active site" description="Proton acceptor; for dehydratase activity" evidence="4">
    <location>
        <position position="1411"/>
    </location>
</feature>
<dbReference type="Pfam" id="PF00975">
    <property type="entry name" value="Thioesterase"/>
    <property type="match status" value="1"/>
</dbReference>
<dbReference type="RefSeq" id="WP_168133448.1">
    <property type="nucleotide sequence ID" value="NZ_JAAVJH010000002.1"/>
</dbReference>
<dbReference type="Gene3D" id="3.40.50.1820">
    <property type="entry name" value="alpha/beta hydrolase"/>
    <property type="match status" value="1"/>
</dbReference>
<dbReference type="InterPro" id="IPR049551">
    <property type="entry name" value="PKS_DH_C"/>
</dbReference>
<dbReference type="InterPro" id="IPR014043">
    <property type="entry name" value="Acyl_transferase_dom"/>
</dbReference>
<feature type="region of interest" description="C-terminal hotdog fold" evidence="4">
    <location>
        <begin position="1518"/>
        <end position="1662"/>
    </location>
</feature>
<dbReference type="InterPro" id="IPR001031">
    <property type="entry name" value="Thioesterase"/>
</dbReference>
<dbReference type="Pfam" id="PF22621">
    <property type="entry name" value="CurL-like_PKS_C"/>
    <property type="match status" value="1"/>
</dbReference>
<evidence type="ECO:0000313" key="10">
    <source>
        <dbReference type="Proteomes" id="UP000732399"/>
    </source>
</evidence>
<dbReference type="Pfam" id="PF00109">
    <property type="entry name" value="ketoacyl-synt"/>
    <property type="match status" value="1"/>
</dbReference>
<dbReference type="SUPFAM" id="SSF52151">
    <property type="entry name" value="FabD/lysophospholipase-like"/>
    <property type="match status" value="1"/>
</dbReference>
<dbReference type="SMART" id="SM00825">
    <property type="entry name" value="PKS_KS"/>
    <property type="match status" value="1"/>
</dbReference>
<name>A0ABX1CM86_9SPHN</name>
<keyword evidence="1" id="KW-0596">Phosphopantetheine</keyword>
<dbReference type="Pfam" id="PF02801">
    <property type="entry name" value="Ketoacyl-synt_C"/>
    <property type="match status" value="1"/>
</dbReference>
<evidence type="ECO:0000256" key="1">
    <source>
        <dbReference type="ARBA" id="ARBA00022450"/>
    </source>
</evidence>
<dbReference type="PANTHER" id="PTHR43775:SF37">
    <property type="entry name" value="SI:DKEY-61P9.11"/>
    <property type="match status" value="1"/>
</dbReference>
<dbReference type="InterPro" id="IPR042104">
    <property type="entry name" value="PKS_dehydratase_sf"/>
</dbReference>
<evidence type="ECO:0000259" key="7">
    <source>
        <dbReference type="PROSITE" id="PS52004"/>
    </source>
</evidence>
<dbReference type="Proteomes" id="UP000732399">
    <property type="component" value="Unassembled WGS sequence"/>
</dbReference>
<feature type="domain" description="Carrier" evidence="6">
    <location>
        <begin position="1741"/>
        <end position="1816"/>
    </location>
</feature>
<accession>A0ABX1CM86</accession>
<dbReference type="InterPro" id="IPR036291">
    <property type="entry name" value="NAD(P)-bd_dom_sf"/>
</dbReference>
<gene>
    <name evidence="9" type="ORF">HBH26_04880</name>
</gene>
<dbReference type="Gene3D" id="3.40.50.720">
    <property type="entry name" value="NAD(P)-binding Rossmann-like Domain"/>
    <property type="match status" value="1"/>
</dbReference>
<dbReference type="InterPro" id="IPR029058">
    <property type="entry name" value="AB_hydrolase_fold"/>
</dbReference>
<dbReference type="InterPro" id="IPR014030">
    <property type="entry name" value="Ketoacyl_synth_N"/>
</dbReference>
<dbReference type="InterPro" id="IPR016039">
    <property type="entry name" value="Thiolase-like"/>
</dbReference>
<comment type="caution">
    <text evidence="9">The sequence shown here is derived from an EMBL/GenBank/DDBJ whole genome shotgun (WGS) entry which is preliminary data.</text>
</comment>
<dbReference type="InterPro" id="IPR013968">
    <property type="entry name" value="PKS_KR"/>
</dbReference>
<feature type="region of interest" description="Disordered" evidence="5">
    <location>
        <begin position="828"/>
        <end position="847"/>
    </location>
</feature>
<dbReference type="InterPro" id="IPR016035">
    <property type="entry name" value="Acyl_Trfase/lysoPLipase"/>
</dbReference>
<dbReference type="InterPro" id="IPR049490">
    <property type="entry name" value="C883_1060-like_KR_N"/>
</dbReference>
<keyword evidence="10" id="KW-1185">Reference proteome</keyword>
<dbReference type="InterPro" id="IPR050091">
    <property type="entry name" value="PKS_NRPS_Biosynth_Enz"/>
</dbReference>
<dbReference type="SMART" id="SM00822">
    <property type="entry name" value="PKS_KR"/>
    <property type="match status" value="1"/>
</dbReference>
<evidence type="ECO:0000313" key="9">
    <source>
        <dbReference type="EMBL" id="NJR77951.1"/>
    </source>
</evidence>
<dbReference type="InterPro" id="IPR009081">
    <property type="entry name" value="PP-bd_ACP"/>
</dbReference>
<dbReference type="Pfam" id="PF21089">
    <property type="entry name" value="PKS_DH_N"/>
    <property type="match status" value="1"/>
</dbReference>
<evidence type="ECO:0000256" key="3">
    <source>
        <dbReference type="ARBA" id="ARBA00022679"/>
    </source>
</evidence>
<dbReference type="PANTHER" id="PTHR43775">
    <property type="entry name" value="FATTY ACID SYNTHASE"/>
    <property type="match status" value="1"/>
</dbReference>
<dbReference type="InterPro" id="IPR014031">
    <property type="entry name" value="Ketoacyl_synth_C"/>
</dbReference>
<dbReference type="SMART" id="SM00823">
    <property type="entry name" value="PKS_PP"/>
    <property type="match status" value="1"/>
</dbReference>
<dbReference type="SUPFAM" id="SSF55048">
    <property type="entry name" value="Probable ACP-binding domain of malonyl-CoA ACP transacylase"/>
    <property type="match status" value="1"/>
</dbReference>
<dbReference type="Gene3D" id="3.30.70.250">
    <property type="entry name" value="Malonyl-CoA ACP transacylase, ACP-binding"/>
    <property type="match status" value="1"/>
</dbReference>
<protein>
    <submittedName>
        <fullName evidence="9">KR domain-containing protein</fullName>
    </submittedName>
</protein>
<dbReference type="Pfam" id="PF00698">
    <property type="entry name" value="Acyl_transf_1"/>
    <property type="match status" value="1"/>
</dbReference>
<dbReference type="InterPro" id="IPR018201">
    <property type="entry name" value="Ketoacyl_synth_AS"/>
</dbReference>
<dbReference type="InterPro" id="IPR001227">
    <property type="entry name" value="Ac_transferase_dom_sf"/>
</dbReference>
<dbReference type="SMART" id="SM00826">
    <property type="entry name" value="PKS_DH"/>
    <property type="match status" value="1"/>
</dbReference>
<dbReference type="CDD" id="cd08953">
    <property type="entry name" value="KR_2_SDR_x"/>
    <property type="match status" value="1"/>
</dbReference>
<evidence type="ECO:0000256" key="2">
    <source>
        <dbReference type="ARBA" id="ARBA00022553"/>
    </source>
</evidence>
<feature type="active site" description="Proton donor; for dehydratase activity" evidence="4">
    <location>
        <position position="1577"/>
    </location>
</feature>
<evidence type="ECO:0000256" key="4">
    <source>
        <dbReference type="PROSITE-ProRule" id="PRU01363"/>
    </source>
</evidence>
<dbReference type="CDD" id="cd00833">
    <property type="entry name" value="PKS"/>
    <property type="match status" value="1"/>
</dbReference>
<dbReference type="PROSITE" id="PS50075">
    <property type="entry name" value="CARRIER"/>
    <property type="match status" value="1"/>
</dbReference>
<dbReference type="InterPro" id="IPR049552">
    <property type="entry name" value="PKS_DH_N"/>
</dbReference>
<feature type="domain" description="Ketosynthase family 3 (KS3)" evidence="7">
    <location>
        <begin position="15"/>
        <end position="445"/>
    </location>
</feature>
<evidence type="ECO:0000256" key="5">
    <source>
        <dbReference type="SAM" id="MobiDB-lite"/>
    </source>
</evidence>
<dbReference type="PROSITE" id="PS52019">
    <property type="entry name" value="PKS_MFAS_DH"/>
    <property type="match status" value="1"/>
</dbReference>
<dbReference type="InterPro" id="IPR036736">
    <property type="entry name" value="ACP-like_sf"/>
</dbReference>
<dbReference type="InterPro" id="IPR057326">
    <property type="entry name" value="KR_dom"/>
</dbReference>
<dbReference type="InterPro" id="IPR020806">
    <property type="entry name" value="PKS_PP-bd"/>
</dbReference>
<feature type="domain" description="PKS/mFAS DH" evidence="8">
    <location>
        <begin position="1380"/>
        <end position="1662"/>
    </location>
</feature>
<dbReference type="SUPFAM" id="SSF53901">
    <property type="entry name" value="Thiolase-like"/>
    <property type="match status" value="1"/>
</dbReference>
<reference evidence="9 10" key="1">
    <citation type="submission" date="2020-03" db="EMBL/GenBank/DDBJ databases">
        <authorList>
            <person name="Wang L."/>
            <person name="He N."/>
            <person name="Li Y."/>
            <person name="Fang Y."/>
            <person name="Zhang F."/>
        </authorList>
    </citation>
    <scope>NUCLEOTIDE SEQUENCE [LARGE SCALE GENOMIC DNA]</scope>
    <source>
        <strain evidence="9 10">36D10-4-7</strain>
    </source>
</reference>
<dbReference type="EMBL" id="JAAVJH010000002">
    <property type="protein sequence ID" value="NJR77951.1"/>
    <property type="molecule type" value="Genomic_DNA"/>
</dbReference>
<dbReference type="InterPro" id="IPR049900">
    <property type="entry name" value="PKS_mFAS_DH"/>
</dbReference>
<dbReference type="InterPro" id="IPR016036">
    <property type="entry name" value="Malonyl_transacylase_ACP-bd"/>
</dbReference>
<dbReference type="SUPFAM" id="SSF47336">
    <property type="entry name" value="ACP-like"/>
    <property type="match status" value="1"/>
</dbReference>
<proteinExistence type="predicted"/>
<evidence type="ECO:0000259" key="8">
    <source>
        <dbReference type="PROSITE" id="PS52019"/>
    </source>
</evidence>
<dbReference type="Gene3D" id="3.40.47.10">
    <property type="match status" value="1"/>
</dbReference>
<dbReference type="InterPro" id="IPR020807">
    <property type="entry name" value="PKS_DH"/>
</dbReference>
<dbReference type="Pfam" id="PF00550">
    <property type="entry name" value="PP-binding"/>
    <property type="match status" value="1"/>
</dbReference>
<dbReference type="InterPro" id="IPR020841">
    <property type="entry name" value="PKS_Beta-ketoAc_synthase_dom"/>
</dbReference>
<dbReference type="SUPFAM" id="SSF51735">
    <property type="entry name" value="NAD(P)-binding Rossmann-fold domains"/>
    <property type="match status" value="2"/>
</dbReference>
<dbReference type="Pfam" id="PF14765">
    <property type="entry name" value="PS-DH"/>
    <property type="match status" value="1"/>
</dbReference>
<dbReference type="PROSITE" id="PS00606">
    <property type="entry name" value="KS3_1"/>
    <property type="match status" value="1"/>
</dbReference>
<dbReference type="SUPFAM" id="SSF53474">
    <property type="entry name" value="alpha/beta-Hydrolases"/>
    <property type="match status" value="1"/>
</dbReference>
<dbReference type="Gene3D" id="3.40.366.10">
    <property type="entry name" value="Malonyl-Coenzyme A Acyl Carrier Protein, domain 2"/>
    <property type="match status" value="1"/>
</dbReference>
<dbReference type="Gene3D" id="3.10.129.110">
    <property type="entry name" value="Polyketide synthase dehydratase"/>
    <property type="match status" value="1"/>
</dbReference>
<keyword evidence="2" id="KW-0597">Phosphoprotein</keyword>
<sequence length="2150" mass="225963">MFLSPDPFDGGAAAETDIAIVGMAGRFPGAPDLRTYWRNLREGVESVVAFTPEELLAAGVSKSVLADPDYVRAGAPLADMEMFDPALFGLSPREAAIMDPQHRHFLECAWEAIEDAGYDVGRFAGPIGVFGGSGHNAYFASNLLTNTDLVRSAGLFLLRHTGNDKDFLTTRVSYLLDLKGPSVAVQTACSTSLVAVHMAAQSLLSQECDLALAGGVTIELPHRRGYLREEGGILSPDGHCRPFDRASQGTVFGSGVGIVVLQRLRDAIECGSHIYAVVKGTAVNNDGSGKVGYLAPSVDGQAHVILEALTMAGATPDTIGYVEAHGTGTPVGDPIEVSALTQAFRRGTDAEGFCAIGSVKGNIGHTDTAAGVAGLIKVALSLHHGELPPTLHYQAPNEACGFDHSPFFVADRLRPWPATAGGGPRRAGVSSLGVGGTNAHVVLQEAPPRRRTVPAAGPHLLVLSAASETALAANAQALAAHLAAEPALPLGDVAYTLQVGRRPLPFRRTLVAADAEEAIAALSGTAPERAFAGRASAARTVAFLFAGGGAQHPGMGRDLYEAEPAYREALDRCLAILRDRCDLDISAAIHPRAGDEEAAAAALERPSIGLPALFAAQYAQASLWRAWGVVPSGMIGHSMGEYVAAHLAGVFDLADALRLVHLRGQLFESMPPGAMLSVPMSADELSPLIHADLSVAAINGVRSTVVSGPHDAIAALRRELEAMETPTALLRIAVAAHSAMLDPILAPFGAFLSTIAFRAPTIPFVSSLTGTWITPAQAQDPAYWVRHLREPVAFHAGLAQLLKDGERDLLEVGPGRVLTGLARQHPDRGAAQSVFTSSRHPDDGGSDKAHMLDALGRLWAVGAPVSFGFLQDDRGGARVPLPTYRFDHQRYWIEPGSGAQDAIEARADPLARRPAITDWLHRPTWRQTPDQPAEACDKRLLLFADDAGVADAMAEARRADGGDAIRVRRGRAYRRIGPDEFAIDPTAPDQYARLLAALAAEGRVPQHVCHAWSVDPAARRGDPLREADRAQRDGFASLLFLAQAIGREDLSDPIDLVVLSTDLQRVCGEAQVVAAKATLLGPCRVIPREYPTVRARSVDVVLPPAGSPQRSRLVRAVLAEFDAADRDEAVALRNGARWVQRIERLDAPLARGSTALRQNGCYLVTGGLGGLALDLARHLAETGQARIALVTRRKLPPRAQWLAILAGDADARTCDRIRRILAIEKAGGTVLILEADVTDPVAMRRAVKATRRRFGPIHGVFHTAGVLADGVIQTKDAAAAAATLAPKVRGTLVLHGALAGERPDFTMLFASVSAMLGAAGQVDYAAANAFLDAWAQGCDDGAMGHVVAVDWSQWREIGMAAALAKAAAGLPDDAGRRVAHPLLDRCLHEEPGARTYATAFAPARHWLLDEHRTAGGGALIPGTGFLEIARAAAADAGMSGPVELSDVLFLAPFEVDDGEERVLTAELRREEGGDAWCFALASAGADAGATTVHVRGTIRPVPGDDECAAPLSIPAIRARCGRRSGTPDAGPHMQFGPRWASVGGIDHGEGEALIELDPPAAVAKDPAALAIHPALFDMATAGAQALMPGFSPADDFFVPASYGRVVLFGAIAGPMFSHVRLRGDAGDRDVAVYDVIVTDRDGRVLAQVHDFTMVRLRDRALLTRSGRPRARAGGAVARGYAAGIAPAEGMAVVDLLLDAGLGPQVIVSPQDFAVVLAEARAPVVRAGARRAAITDGDTDAGAMTAAERTVAQLFEELLGIDGVGRNDDFFDLGGHSLVAVQFVNKLRKRTGTSLPATALVADPTVAAIAALLDPQDDDGAGADLPAPVPGASCAQAGGAAVLITPGKARTPLFLVHDGLGEILLYRTLATRFAASRPVYGLAPARRADGGLIDVAIPAMAAAHLAKMRRVQPNGPYLVAGLCAGGVIAVEIARQLEEAGDHAAFVGIIDAADVAARERPFFVARARWRRFVAAASGGDGAAIRRLAGKVGGLIAYERRRRAEERTARRGVAALLSTPARAEPATQADAAAMPFLDVYKVAHRTHRPRGMLRHGVAILYRASAGSGAADDMPFFEQFEDEALGWNRRVERGVAVVVVGGGHVTALQEPHVDALARAMREAIDRVDHGPEIATPPPTSCGHAVAAPCVEVAA</sequence>
<dbReference type="SMART" id="SM00827">
    <property type="entry name" value="PKS_AT"/>
    <property type="match status" value="1"/>
</dbReference>
<dbReference type="Pfam" id="PF21394">
    <property type="entry name" value="Beta-ketacyl_N"/>
    <property type="match status" value="1"/>
</dbReference>
<evidence type="ECO:0000259" key="6">
    <source>
        <dbReference type="PROSITE" id="PS50075"/>
    </source>
</evidence>
<dbReference type="PROSITE" id="PS52004">
    <property type="entry name" value="KS3_2"/>
    <property type="match status" value="1"/>
</dbReference>
<dbReference type="Gene3D" id="1.10.1200.10">
    <property type="entry name" value="ACP-like"/>
    <property type="match status" value="1"/>
</dbReference>